<sequence length="305" mass="33782">MSLIIPLERPISTDTVSVYTSYDIDNPPAHPGPDFTRIICISDTHAESFPVPDGDVLIHAGDLTDLGYFDELKTTMDWICAMPHRVKIVIAGNHDLPLDSETYHRNWAKLAMGKPESTSEALDLMTGTQARNAGVVYLNQSSVQLQLKPGGRHWNIFGTPASPGSGSAFCYKRGEDAKNLHSAIPEDTDILITHTPPYNILDDVQYADRVVHPGCKDLWERVQDVRPRVHVFGHIHLPHGALIHQWPGSTPDTAQYQETLFINAANQPIGAGVGQLQDDMRERGIELKTGSYPFQPVIVDIRDIP</sequence>
<organism evidence="2 3">
    <name type="scientific">Sistotremastrum niveocremeum HHB9708</name>
    <dbReference type="NCBI Taxonomy" id="1314777"/>
    <lineage>
        <taxon>Eukaryota</taxon>
        <taxon>Fungi</taxon>
        <taxon>Dikarya</taxon>
        <taxon>Basidiomycota</taxon>
        <taxon>Agaricomycotina</taxon>
        <taxon>Agaricomycetes</taxon>
        <taxon>Sistotremastrales</taxon>
        <taxon>Sistotremastraceae</taxon>
        <taxon>Sertulicium</taxon>
        <taxon>Sertulicium niveocremeum</taxon>
    </lineage>
</organism>
<reference evidence="2 3" key="1">
    <citation type="journal article" date="2016" name="Mol. Biol. Evol.">
        <title>Comparative Genomics of Early-Diverging Mushroom-Forming Fungi Provides Insights into the Origins of Lignocellulose Decay Capabilities.</title>
        <authorList>
            <person name="Nagy L.G."/>
            <person name="Riley R."/>
            <person name="Tritt A."/>
            <person name="Adam C."/>
            <person name="Daum C."/>
            <person name="Floudas D."/>
            <person name="Sun H."/>
            <person name="Yadav J.S."/>
            <person name="Pangilinan J."/>
            <person name="Larsson K.H."/>
            <person name="Matsuura K."/>
            <person name="Barry K."/>
            <person name="Labutti K."/>
            <person name="Kuo R."/>
            <person name="Ohm R.A."/>
            <person name="Bhattacharya S.S."/>
            <person name="Shirouzu T."/>
            <person name="Yoshinaga Y."/>
            <person name="Martin F.M."/>
            <person name="Grigoriev I.V."/>
            <person name="Hibbett D.S."/>
        </authorList>
    </citation>
    <scope>NUCLEOTIDE SEQUENCE [LARGE SCALE GENOMIC DNA]</scope>
    <source>
        <strain evidence="2 3">HHB9708</strain>
    </source>
</reference>
<evidence type="ECO:0000259" key="1">
    <source>
        <dbReference type="Pfam" id="PF00149"/>
    </source>
</evidence>
<dbReference type="SUPFAM" id="SSF56300">
    <property type="entry name" value="Metallo-dependent phosphatases"/>
    <property type="match status" value="1"/>
</dbReference>
<keyword evidence="3" id="KW-1185">Reference proteome</keyword>
<dbReference type="InterPro" id="IPR051693">
    <property type="entry name" value="UPF0046_metallophosphoest"/>
</dbReference>
<feature type="domain" description="Calcineurin-like phosphoesterase" evidence="1">
    <location>
        <begin position="37"/>
        <end position="237"/>
    </location>
</feature>
<evidence type="ECO:0000313" key="3">
    <source>
        <dbReference type="Proteomes" id="UP000076722"/>
    </source>
</evidence>
<dbReference type="GO" id="GO:0016787">
    <property type="term" value="F:hydrolase activity"/>
    <property type="evidence" value="ECO:0007669"/>
    <property type="project" value="InterPro"/>
</dbReference>
<dbReference type="PANTHER" id="PTHR12905:SF0">
    <property type="entry name" value="CALCINEURIN-LIKE PHOSPHOESTERASE DOMAIN-CONTAINING PROTEIN"/>
    <property type="match status" value="1"/>
</dbReference>
<dbReference type="InterPro" id="IPR004843">
    <property type="entry name" value="Calcineurin-like_PHP"/>
</dbReference>
<dbReference type="Gene3D" id="3.60.21.10">
    <property type="match status" value="1"/>
</dbReference>
<dbReference type="CDD" id="cd07379">
    <property type="entry name" value="MPP_239FB"/>
    <property type="match status" value="1"/>
</dbReference>
<gene>
    <name evidence="2" type="ORF">SISNIDRAFT_548531</name>
</gene>
<dbReference type="Pfam" id="PF00149">
    <property type="entry name" value="Metallophos"/>
    <property type="match status" value="1"/>
</dbReference>
<dbReference type="InterPro" id="IPR029052">
    <property type="entry name" value="Metallo-depent_PP-like"/>
</dbReference>
<name>A0A164WKL3_9AGAM</name>
<proteinExistence type="predicted"/>
<dbReference type="PANTHER" id="PTHR12905">
    <property type="entry name" value="METALLOPHOSPHOESTERASE"/>
    <property type="match status" value="1"/>
</dbReference>
<dbReference type="EMBL" id="KV419402">
    <property type="protein sequence ID" value="KZS95128.1"/>
    <property type="molecule type" value="Genomic_DNA"/>
</dbReference>
<dbReference type="Proteomes" id="UP000076722">
    <property type="component" value="Unassembled WGS sequence"/>
</dbReference>
<dbReference type="OrthoDB" id="630188at2759"/>
<accession>A0A164WKL3</accession>
<dbReference type="AlphaFoldDB" id="A0A164WKL3"/>
<protein>
    <submittedName>
        <fullName evidence="2">Metallo-dependent phosphatase</fullName>
    </submittedName>
</protein>
<evidence type="ECO:0000313" key="2">
    <source>
        <dbReference type="EMBL" id="KZS95128.1"/>
    </source>
</evidence>